<dbReference type="InterPro" id="IPR037136">
    <property type="entry name" value="RNA3'_phos_cyclase_dom_sf"/>
</dbReference>
<dbReference type="InterPro" id="IPR000228">
    <property type="entry name" value="RNA3'_term_phos_cyc"/>
</dbReference>
<reference evidence="8" key="1">
    <citation type="submission" date="2021-02" db="EMBL/GenBank/DDBJ databases">
        <authorList>
            <person name="Nowell W R."/>
        </authorList>
    </citation>
    <scope>NUCLEOTIDE SEQUENCE</scope>
</reference>
<dbReference type="SUPFAM" id="SSF55205">
    <property type="entry name" value="EPT/RTPC-like"/>
    <property type="match status" value="1"/>
</dbReference>
<gene>
    <name evidence="8" type="ORF">QVE165_LOCUS9073</name>
</gene>
<dbReference type="OrthoDB" id="1911237at2759"/>
<dbReference type="EMBL" id="CAJNOM010000041">
    <property type="protein sequence ID" value="CAF0893436.1"/>
    <property type="molecule type" value="Genomic_DNA"/>
</dbReference>
<feature type="domain" description="RNA 3'-terminal phosphate cyclase insert" evidence="7">
    <location>
        <begin position="216"/>
        <end position="324"/>
    </location>
</feature>
<evidence type="ECO:0008006" key="10">
    <source>
        <dbReference type="Google" id="ProtNLM"/>
    </source>
</evidence>
<organism evidence="8 9">
    <name type="scientific">Adineta steineri</name>
    <dbReference type="NCBI Taxonomy" id="433720"/>
    <lineage>
        <taxon>Eukaryota</taxon>
        <taxon>Metazoa</taxon>
        <taxon>Spiralia</taxon>
        <taxon>Gnathifera</taxon>
        <taxon>Rotifera</taxon>
        <taxon>Eurotatoria</taxon>
        <taxon>Bdelloidea</taxon>
        <taxon>Adinetida</taxon>
        <taxon>Adinetidae</taxon>
        <taxon>Adineta</taxon>
    </lineage>
</organism>
<dbReference type="InterPro" id="IPR036553">
    <property type="entry name" value="RPTC_insert"/>
</dbReference>
<dbReference type="PANTHER" id="PTHR11096">
    <property type="entry name" value="RNA 3' TERMINAL PHOSPHATE CYCLASE"/>
    <property type="match status" value="1"/>
</dbReference>
<comment type="similarity">
    <text evidence="2">Belongs to the RNA 3'-terminal cyclase family. Type 2 subfamily.</text>
</comment>
<dbReference type="PROSITE" id="PS01287">
    <property type="entry name" value="RTC"/>
    <property type="match status" value="1"/>
</dbReference>
<keyword evidence="4" id="KW-0539">Nucleus</keyword>
<evidence type="ECO:0000256" key="1">
    <source>
        <dbReference type="ARBA" id="ARBA00004604"/>
    </source>
</evidence>
<evidence type="ECO:0000256" key="2">
    <source>
        <dbReference type="ARBA" id="ARBA00007089"/>
    </source>
</evidence>
<evidence type="ECO:0000259" key="6">
    <source>
        <dbReference type="Pfam" id="PF01137"/>
    </source>
</evidence>
<dbReference type="Gene3D" id="3.30.360.20">
    <property type="entry name" value="RNA 3'-terminal phosphate cyclase, insert domain"/>
    <property type="match status" value="1"/>
</dbReference>
<dbReference type="Proteomes" id="UP000663832">
    <property type="component" value="Unassembled WGS sequence"/>
</dbReference>
<dbReference type="InterPro" id="IPR013791">
    <property type="entry name" value="RNA3'-term_phos_cycl_insert"/>
</dbReference>
<dbReference type="Pfam" id="PF05189">
    <property type="entry name" value="RTC_insert"/>
    <property type="match status" value="1"/>
</dbReference>
<accession>A0A813Z2N2</accession>
<evidence type="ECO:0000256" key="3">
    <source>
        <dbReference type="ARBA" id="ARBA00022517"/>
    </source>
</evidence>
<feature type="domain" description="RNA 3'-terminal phosphate cyclase" evidence="6">
    <location>
        <begin position="42"/>
        <end position="378"/>
    </location>
</feature>
<evidence type="ECO:0000256" key="5">
    <source>
        <dbReference type="SAM" id="MobiDB-lite"/>
    </source>
</evidence>
<dbReference type="AlphaFoldDB" id="A0A813Z2N2"/>
<protein>
    <recommendedName>
        <fullName evidence="10">RNA 3'-terminal phosphate cyclase-like protein</fullName>
    </recommendedName>
</protein>
<keyword evidence="9" id="KW-1185">Reference proteome</keyword>
<dbReference type="InterPro" id="IPR020719">
    <property type="entry name" value="RNA3'_term_phos_cycl-like_CS"/>
</dbReference>
<proteinExistence type="inferred from homology"/>
<dbReference type="PANTHER" id="PTHR11096:SF1">
    <property type="entry name" value="RNA 3'-TERMINAL PHOSPHATE CYCLASE-LIKE PROTEIN"/>
    <property type="match status" value="1"/>
</dbReference>
<dbReference type="InterPro" id="IPR013792">
    <property type="entry name" value="RNA3'P_cycl/enolpyr_Trfase_a/b"/>
</dbReference>
<evidence type="ECO:0000259" key="7">
    <source>
        <dbReference type="Pfam" id="PF05189"/>
    </source>
</evidence>
<comment type="subcellular location">
    <subcellularLocation>
        <location evidence="1">Nucleus</location>
        <location evidence="1">Nucleolus</location>
    </subcellularLocation>
</comment>
<feature type="compositionally biased region" description="Acidic residues" evidence="5">
    <location>
        <begin position="392"/>
        <end position="415"/>
    </location>
</feature>
<dbReference type="NCBIfam" id="TIGR03400">
    <property type="entry name" value="18S_RNA_Rcl1p"/>
    <property type="match status" value="1"/>
</dbReference>
<dbReference type="InterPro" id="IPR023797">
    <property type="entry name" value="RNA3'_phos_cyclase_dom"/>
</dbReference>
<keyword evidence="3" id="KW-0690">Ribosome biogenesis</keyword>
<dbReference type="CDD" id="cd00875">
    <property type="entry name" value="RNA_Cyclase_Class_I"/>
    <property type="match status" value="1"/>
</dbReference>
<dbReference type="GO" id="GO:0004521">
    <property type="term" value="F:RNA endonuclease activity"/>
    <property type="evidence" value="ECO:0007669"/>
    <property type="project" value="TreeGrafter"/>
</dbReference>
<sequence>MTIDGYICIGCYENPENINNIKDFDKSFISISSLLPYEMTLQFDGCAYFRQRLVLSTLSCQSIKIKNIRSQENQPGLRDFEVSLLHLLEKLTNGSKVEINATGTSLYYAPGALIGGSIEHECSLQRSIGYFLEFVLYMAPFMKTALELRLKGVTNDRDDPSVDLIKYSAIPIMKRFLGSDDGLEFKINKRGAKPNGGGEIFFRCPTKMKLRPCQWTDVGKIKRIRGVAYAMRVSPSIANRLIETAKGLLLKFLPDVYIYVDHQKGINAGLSPGYGLTLAAETKNGTVICAESCSIPRAEEGETTTITIPEELAKEAVFKLLDEIYKAGVVDSFGQSLIFHYMALNQADVSKVITGPLNSYSMQYLRYLKQFFQIMFKIENAKELPKNVTEKMEEETNESDEEKNDDDDNDDDDDELKTGSPKILLTAIGIGYHNLTKTLI</sequence>
<dbReference type="InterPro" id="IPR016443">
    <property type="entry name" value="RNA3'_term_phos_cyc_type_2"/>
</dbReference>
<evidence type="ECO:0000313" key="9">
    <source>
        <dbReference type="Proteomes" id="UP000663832"/>
    </source>
</evidence>
<dbReference type="Gene3D" id="3.65.10.20">
    <property type="entry name" value="RNA 3'-terminal phosphate cyclase domain"/>
    <property type="match status" value="1"/>
</dbReference>
<evidence type="ECO:0000313" key="8">
    <source>
        <dbReference type="EMBL" id="CAF0893436.1"/>
    </source>
</evidence>
<comment type="caution">
    <text evidence="8">The sequence shown here is derived from an EMBL/GenBank/DDBJ whole genome shotgun (WGS) entry which is preliminary data.</text>
</comment>
<feature type="region of interest" description="Disordered" evidence="5">
    <location>
        <begin position="387"/>
        <end position="418"/>
    </location>
</feature>
<evidence type="ECO:0000256" key="4">
    <source>
        <dbReference type="ARBA" id="ARBA00023242"/>
    </source>
</evidence>
<dbReference type="GO" id="GO:0005730">
    <property type="term" value="C:nucleolus"/>
    <property type="evidence" value="ECO:0007669"/>
    <property type="project" value="UniProtKB-SubCell"/>
</dbReference>
<name>A0A813Z2N2_9BILA</name>
<dbReference type="GO" id="GO:0000479">
    <property type="term" value="P:endonucleolytic cleavage of tricistronic rRNA transcript (SSU-rRNA, 5.8S rRNA, LSU-rRNA)"/>
    <property type="evidence" value="ECO:0007669"/>
    <property type="project" value="TreeGrafter"/>
</dbReference>
<dbReference type="Pfam" id="PF01137">
    <property type="entry name" value="RTC"/>
    <property type="match status" value="1"/>
</dbReference>